<dbReference type="Proteomes" id="UP001163321">
    <property type="component" value="Chromosome 11"/>
</dbReference>
<sequence>MDPAWRPCRCRRRFALLPRDKIDKKLAAQRQNVPPGAHGPTRVPFLPCAIPVVGHAILMAYHANRFLDWVSDVFLSRQGAPFTLRLPFQRDVILTANPEHYEHVMKTQYENFLKGDSIYELLVDLLGDSILIVEGEEWKFHRRVFVSLFSSCALREHMAPTIQKHVRVLQQVLVTASIAQDPVDMLTSFGRFTLDAFGEIAFGFNLSTLTLNKQEHPFEKALEDATSIAAARLVVPTWYWKLKRWLNVGSEKHLREALTTVDHFVMDIISKTMDKARDAHAETKSVARPPNRDIVSLILANETVDGKPVDPILVRNVVLMALIAGRDTAADGLAWLFHLLALNPRVEQKLRAELLAKLPKLGTDFDYVPDLQDVHKCVYLEATICEALRLYSPVGMAQKLCVRDTIFPDGTFIPKGSNIALVYYAMARVPSVWGPDAASFVPERFIDPDTHELRKISSGKFSAFNTGPRVCVGRKLAMMEMEMVVACIVARFRLDEVPGQEVACSFGLTIGMKNPLMMRVQTRTPCPDKSVHAI</sequence>
<reference evidence="1 2" key="1">
    <citation type="journal article" date="2022" name="bioRxiv">
        <title>The genome of the oomycete Peronosclerospora sorghi, a cosmopolitan pathogen of maize and sorghum, is inflated with dispersed pseudogenes.</title>
        <authorList>
            <person name="Fletcher K."/>
            <person name="Martin F."/>
            <person name="Isakeit T."/>
            <person name="Cavanaugh K."/>
            <person name="Magill C."/>
            <person name="Michelmore R."/>
        </authorList>
    </citation>
    <scope>NUCLEOTIDE SEQUENCE [LARGE SCALE GENOMIC DNA]</scope>
    <source>
        <strain evidence="1">P6</strain>
    </source>
</reference>
<protein>
    <submittedName>
        <fullName evidence="1">Uncharacterized protein</fullName>
    </submittedName>
</protein>
<dbReference type="EMBL" id="CM047590">
    <property type="protein sequence ID" value="KAI9919657.1"/>
    <property type="molecule type" value="Genomic_DNA"/>
</dbReference>
<keyword evidence="2" id="KW-1185">Reference proteome</keyword>
<evidence type="ECO:0000313" key="2">
    <source>
        <dbReference type="Proteomes" id="UP001163321"/>
    </source>
</evidence>
<comment type="caution">
    <text evidence="1">The sequence shown here is derived from an EMBL/GenBank/DDBJ whole genome shotgun (WGS) entry which is preliminary data.</text>
</comment>
<accession>A0ACC0WLM8</accession>
<gene>
    <name evidence="1" type="ORF">PsorP6_017757</name>
</gene>
<organism evidence="1 2">
    <name type="scientific">Peronosclerospora sorghi</name>
    <dbReference type="NCBI Taxonomy" id="230839"/>
    <lineage>
        <taxon>Eukaryota</taxon>
        <taxon>Sar</taxon>
        <taxon>Stramenopiles</taxon>
        <taxon>Oomycota</taxon>
        <taxon>Peronosporomycetes</taxon>
        <taxon>Peronosporales</taxon>
        <taxon>Peronosporaceae</taxon>
        <taxon>Peronosclerospora</taxon>
    </lineage>
</organism>
<name>A0ACC0WLM8_9STRA</name>
<proteinExistence type="predicted"/>
<evidence type="ECO:0000313" key="1">
    <source>
        <dbReference type="EMBL" id="KAI9919657.1"/>
    </source>
</evidence>